<dbReference type="Proteomes" id="UP000443582">
    <property type="component" value="Unassembled WGS sequence"/>
</dbReference>
<dbReference type="EC" id="2.7.1.180" evidence="2 11"/>
<dbReference type="SUPFAM" id="SSF143631">
    <property type="entry name" value="ApbE-like"/>
    <property type="match status" value="1"/>
</dbReference>
<dbReference type="Pfam" id="PF02424">
    <property type="entry name" value="ApbE"/>
    <property type="match status" value="1"/>
</dbReference>
<gene>
    <name evidence="12" type="ORF">DAY19_03160</name>
</gene>
<dbReference type="EMBL" id="QDKL01000001">
    <property type="protein sequence ID" value="RZF22786.1"/>
    <property type="molecule type" value="Genomic_DNA"/>
</dbReference>
<evidence type="ECO:0000256" key="4">
    <source>
        <dbReference type="ARBA" id="ARBA00022630"/>
    </source>
</evidence>
<evidence type="ECO:0000256" key="7">
    <source>
        <dbReference type="ARBA" id="ARBA00022827"/>
    </source>
</evidence>
<keyword evidence="5 11" id="KW-0808">Transferase</keyword>
<accession>A0ABY0ILM3</accession>
<dbReference type="Gene3D" id="3.10.520.10">
    <property type="entry name" value="ApbE-like domains"/>
    <property type="match status" value="1"/>
</dbReference>
<comment type="similarity">
    <text evidence="11">Belongs to the ApbE family.</text>
</comment>
<evidence type="ECO:0000313" key="12">
    <source>
        <dbReference type="EMBL" id="RZF22786.1"/>
    </source>
</evidence>
<keyword evidence="6 11" id="KW-0479">Metal-binding</keyword>
<evidence type="ECO:0000256" key="3">
    <source>
        <dbReference type="ARBA" id="ARBA00016337"/>
    </source>
</evidence>
<dbReference type="PIRSF" id="PIRSF006268">
    <property type="entry name" value="ApbE"/>
    <property type="match status" value="1"/>
</dbReference>
<evidence type="ECO:0000256" key="6">
    <source>
        <dbReference type="ARBA" id="ARBA00022723"/>
    </source>
</evidence>
<dbReference type="RefSeq" id="WP_114705731.1">
    <property type="nucleotide sequence ID" value="NZ_QDKL01000001.1"/>
</dbReference>
<dbReference type="GO" id="GO:0016740">
    <property type="term" value="F:transferase activity"/>
    <property type="evidence" value="ECO:0007669"/>
    <property type="project" value="UniProtKB-KW"/>
</dbReference>
<evidence type="ECO:0000256" key="10">
    <source>
        <dbReference type="ARBA" id="ARBA00048540"/>
    </source>
</evidence>
<comment type="cofactor">
    <cofactor evidence="1">
        <name>Mg(2+)</name>
        <dbReference type="ChEBI" id="CHEBI:18420"/>
    </cofactor>
</comment>
<evidence type="ECO:0000313" key="13">
    <source>
        <dbReference type="Proteomes" id="UP000443582"/>
    </source>
</evidence>
<comment type="caution">
    <text evidence="12">The sequence shown here is derived from an EMBL/GenBank/DDBJ whole genome shotgun (WGS) entry which is preliminary data.</text>
</comment>
<protein>
    <recommendedName>
        <fullName evidence="3 11">FAD:protein FMN transferase</fullName>
        <ecNumber evidence="2 11">2.7.1.180</ecNumber>
    </recommendedName>
    <alternativeName>
        <fullName evidence="9 11">Flavin transferase</fullName>
    </alternativeName>
</protein>
<evidence type="ECO:0000256" key="11">
    <source>
        <dbReference type="PIRNR" id="PIRNR006268"/>
    </source>
</evidence>
<dbReference type="InterPro" id="IPR003374">
    <property type="entry name" value="ApbE-like_sf"/>
</dbReference>
<keyword evidence="13" id="KW-1185">Reference proteome</keyword>
<sequence length="322" mass="36181">MSLKIEGESTIRCEHKFRAMGGEFQLLCFPQTHLSKHDVISIFKKAEEEVHRIQAKLTDFCDSPFNRVNDFAGIKPVKVDNEIFNLVKRSLQISKASKGVFDISFASVGHIWRKAKNDGRTLSFLERTQAQAHIDYRKIKLNHLTKTIYLPHEQMRIGLGGIGKGYAVDCVYEFLKKEGIINFYVNGSGDIRVHSHNSAPRPWRIGIRNPLSKDSSKSIGVIQLSKGSVASSGGYIHFNEHEKNQADHHIINPKNGCSNDEIIATTVIADDAISSDTTATILMNLCVKDALLYLNKHKFIGFIIDKYGQSHLSQKALKSFEL</sequence>
<name>A0ABY0ILM3_9BACT</name>
<dbReference type="InterPro" id="IPR024932">
    <property type="entry name" value="ApbE"/>
</dbReference>
<evidence type="ECO:0000256" key="2">
    <source>
        <dbReference type="ARBA" id="ARBA00011955"/>
    </source>
</evidence>
<organism evidence="12 13">
    <name type="scientific">Halobacteriovorax vibrionivorans</name>
    <dbReference type="NCBI Taxonomy" id="2152716"/>
    <lineage>
        <taxon>Bacteria</taxon>
        <taxon>Pseudomonadati</taxon>
        <taxon>Bdellovibrionota</taxon>
        <taxon>Bacteriovoracia</taxon>
        <taxon>Bacteriovoracales</taxon>
        <taxon>Halobacteriovoraceae</taxon>
        <taxon>Halobacteriovorax</taxon>
    </lineage>
</organism>
<reference evidence="13" key="1">
    <citation type="journal article" date="2019" name="Int. J. Syst. Evol. Microbiol.">
        <title>Halobacteriovorax valvorus sp. nov., a novel prokaryotic predator isolated from coastal seawater of China.</title>
        <authorList>
            <person name="Chen M.-X."/>
        </authorList>
    </citation>
    <scope>NUCLEOTIDE SEQUENCE [LARGE SCALE GENOMIC DNA]</scope>
    <source>
        <strain evidence="13">BL9</strain>
    </source>
</reference>
<proteinExistence type="inferred from homology"/>
<evidence type="ECO:0000256" key="5">
    <source>
        <dbReference type="ARBA" id="ARBA00022679"/>
    </source>
</evidence>
<keyword evidence="4 11" id="KW-0285">Flavoprotein</keyword>
<keyword evidence="7 11" id="KW-0274">FAD</keyword>
<evidence type="ECO:0000256" key="1">
    <source>
        <dbReference type="ARBA" id="ARBA00001946"/>
    </source>
</evidence>
<dbReference type="PANTHER" id="PTHR30040:SF2">
    <property type="entry name" value="FAD:PROTEIN FMN TRANSFERASE"/>
    <property type="match status" value="1"/>
</dbReference>
<dbReference type="PANTHER" id="PTHR30040">
    <property type="entry name" value="THIAMINE BIOSYNTHESIS LIPOPROTEIN APBE"/>
    <property type="match status" value="1"/>
</dbReference>
<keyword evidence="8 11" id="KW-0460">Magnesium</keyword>
<evidence type="ECO:0000256" key="8">
    <source>
        <dbReference type="ARBA" id="ARBA00022842"/>
    </source>
</evidence>
<comment type="catalytic activity">
    <reaction evidence="10 11">
        <text>L-threonyl-[protein] + FAD = FMN-L-threonyl-[protein] + AMP + H(+)</text>
        <dbReference type="Rhea" id="RHEA:36847"/>
        <dbReference type="Rhea" id="RHEA-COMP:11060"/>
        <dbReference type="Rhea" id="RHEA-COMP:11061"/>
        <dbReference type="ChEBI" id="CHEBI:15378"/>
        <dbReference type="ChEBI" id="CHEBI:30013"/>
        <dbReference type="ChEBI" id="CHEBI:57692"/>
        <dbReference type="ChEBI" id="CHEBI:74257"/>
        <dbReference type="ChEBI" id="CHEBI:456215"/>
        <dbReference type="EC" id="2.7.1.180"/>
    </reaction>
</comment>
<evidence type="ECO:0000256" key="9">
    <source>
        <dbReference type="ARBA" id="ARBA00031306"/>
    </source>
</evidence>